<dbReference type="AlphaFoldDB" id="A0A6P0C8D8"/>
<evidence type="ECO:0000259" key="1">
    <source>
        <dbReference type="Pfam" id="PF01814"/>
    </source>
</evidence>
<dbReference type="CDD" id="cd12108">
    <property type="entry name" value="Hr-like"/>
    <property type="match status" value="1"/>
</dbReference>
<dbReference type="InterPro" id="IPR012312">
    <property type="entry name" value="Hemerythrin-like"/>
</dbReference>
<feature type="domain" description="Hemerythrin-like" evidence="1">
    <location>
        <begin position="36"/>
        <end position="174"/>
    </location>
</feature>
<proteinExistence type="predicted"/>
<dbReference type="Gene3D" id="1.20.120.520">
    <property type="entry name" value="nmb1532 protein domain like"/>
    <property type="match status" value="1"/>
</dbReference>
<dbReference type="RefSeq" id="WP_164352700.1">
    <property type="nucleotide sequence ID" value="NZ_JAABNT010000002.1"/>
</dbReference>
<accession>A0A6P0C8D8</accession>
<sequence length="184" mass="20934">MLNLDLRTGLPDALTVLLKEYPRAGWEAHPGFDGLIRFWLDRHMMFRRILERLTLQTQETLDKRMDLGQFRQQTGRLGSAFVQELHGHHSIEDAHYFPVLSQKDARISQAFELLDHDHHALDGHLNNFVETANAALRADGHKDSAIGAFHENLADLNAMLDRHLIDEEEIIVPVILKYGAAGLS</sequence>
<evidence type="ECO:0000313" key="2">
    <source>
        <dbReference type="EMBL" id="NEK21680.1"/>
    </source>
</evidence>
<name>A0A6P0C8D8_9RHOB</name>
<protein>
    <submittedName>
        <fullName evidence="2">Hemerythrin domain-containing protein</fullName>
    </submittedName>
</protein>
<dbReference type="Proteomes" id="UP000468591">
    <property type="component" value="Unassembled WGS sequence"/>
</dbReference>
<organism evidence="2 3">
    <name type="scientific">Sulfitobacter sediminilitoris</name>
    <dbReference type="NCBI Taxonomy" id="2698830"/>
    <lineage>
        <taxon>Bacteria</taxon>
        <taxon>Pseudomonadati</taxon>
        <taxon>Pseudomonadota</taxon>
        <taxon>Alphaproteobacteria</taxon>
        <taxon>Rhodobacterales</taxon>
        <taxon>Roseobacteraceae</taxon>
        <taxon>Sulfitobacter</taxon>
    </lineage>
</organism>
<evidence type="ECO:0000313" key="3">
    <source>
        <dbReference type="Proteomes" id="UP000468591"/>
    </source>
</evidence>
<keyword evidence="3" id="KW-1185">Reference proteome</keyword>
<dbReference type="EMBL" id="JAABNT010000002">
    <property type="protein sequence ID" value="NEK21680.1"/>
    <property type="molecule type" value="Genomic_DNA"/>
</dbReference>
<reference evidence="2 3" key="1">
    <citation type="submission" date="2020-01" db="EMBL/GenBank/DDBJ databases">
        <title>Sulfitobacter sediminilitoris sp. nov., isolated from a tidal flat.</title>
        <authorList>
            <person name="Park S."/>
            <person name="Yoon J.-H."/>
        </authorList>
    </citation>
    <scope>NUCLEOTIDE SEQUENCE [LARGE SCALE GENOMIC DNA]</scope>
    <source>
        <strain evidence="2 3">JBTF-M27</strain>
    </source>
</reference>
<dbReference type="Pfam" id="PF01814">
    <property type="entry name" value="Hemerythrin"/>
    <property type="match status" value="1"/>
</dbReference>
<gene>
    <name evidence="2" type="ORF">GV827_04580</name>
</gene>
<comment type="caution">
    <text evidence="2">The sequence shown here is derived from an EMBL/GenBank/DDBJ whole genome shotgun (WGS) entry which is preliminary data.</text>
</comment>